<evidence type="ECO:0000256" key="1">
    <source>
        <dbReference type="SAM" id="Phobius"/>
    </source>
</evidence>
<dbReference type="InterPro" id="IPR009937">
    <property type="entry name" value="Phage_holin_3_6"/>
</dbReference>
<feature type="transmembrane region" description="Helical" evidence="1">
    <location>
        <begin position="57"/>
        <end position="79"/>
    </location>
</feature>
<accession>A0A934VW75</accession>
<feature type="transmembrane region" description="Helical" evidence="1">
    <location>
        <begin position="24"/>
        <end position="51"/>
    </location>
</feature>
<evidence type="ECO:0000313" key="2">
    <source>
        <dbReference type="EMBL" id="MBK1882995.1"/>
    </source>
</evidence>
<gene>
    <name evidence="2" type="ORF">JIN85_11250</name>
</gene>
<reference evidence="2" key="1">
    <citation type="submission" date="2021-01" db="EMBL/GenBank/DDBJ databases">
        <title>Modified the classification status of verrucomicrobia.</title>
        <authorList>
            <person name="Feng X."/>
        </authorList>
    </citation>
    <scope>NUCLEOTIDE SEQUENCE</scope>
    <source>
        <strain evidence="2">KCTC 22041</strain>
    </source>
</reference>
<proteinExistence type="predicted"/>
<dbReference type="Proteomes" id="UP000603141">
    <property type="component" value="Unassembled WGS sequence"/>
</dbReference>
<name>A0A934VW75_9BACT</name>
<keyword evidence="3" id="KW-1185">Reference proteome</keyword>
<keyword evidence="1" id="KW-0812">Transmembrane</keyword>
<evidence type="ECO:0000313" key="3">
    <source>
        <dbReference type="Proteomes" id="UP000603141"/>
    </source>
</evidence>
<protein>
    <submittedName>
        <fullName evidence="2">Phage holin family protein</fullName>
    </submittedName>
</protein>
<comment type="caution">
    <text evidence="2">The sequence shown here is derived from an EMBL/GenBank/DDBJ whole genome shotgun (WGS) entry which is preliminary data.</text>
</comment>
<keyword evidence="1" id="KW-1133">Transmembrane helix</keyword>
<keyword evidence="1" id="KW-0472">Membrane</keyword>
<dbReference type="EMBL" id="JAENIJ010000016">
    <property type="protein sequence ID" value="MBK1882995.1"/>
    <property type="molecule type" value="Genomic_DNA"/>
</dbReference>
<organism evidence="2 3">
    <name type="scientific">Luteolibacter pohnpeiensis</name>
    <dbReference type="NCBI Taxonomy" id="454153"/>
    <lineage>
        <taxon>Bacteria</taxon>
        <taxon>Pseudomonadati</taxon>
        <taxon>Verrucomicrobiota</taxon>
        <taxon>Verrucomicrobiia</taxon>
        <taxon>Verrucomicrobiales</taxon>
        <taxon>Verrucomicrobiaceae</taxon>
        <taxon>Luteolibacter</taxon>
    </lineage>
</organism>
<sequence>MVAARLTIMKIEGKKAAESGIKRVIFAASAAILILLAWILFVAGAVSAIAIKTHVDWCWIALAAGGIHLIIAFIFLACAKKAGGEAFPITRAELKKDREWIAKCQNNKTSSN</sequence>
<dbReference type="Pfam" id="PF07332">
    <property type="entry name" value="Phage_holin_3_6"/>
    <property type="match status" value="1"/>
</dbReference>
<dbReference type="AlphaFoldDB" id="A0A934VW75"/>